<comment type="catalytic activity">
    <reaction evidence="1">
        <text>a 1,2-diacyl-sn-glycero-3-phosphocholine + H2O = a 1,2-diacyl-sn-glycero-3-phosphate + choline + H(+)</text>
        <dbReference type="Rhea" id="RHEA:14445"/>
        <dbReference type="ChEBI" id="CHEBI:15354"/>
        <dbReference type="ChEBI" id="CHEBI:15377"/>
        <dbReference type="ChEBI" id="CHEBI:15378"/>
        <dbReference type="ChEBI" id="CHEBI:57643"/>
        <dbReference type="ChEBI" id="CHEBI:58608"/>
        <dbReference type="EC" id="3.1.4.4"/>
    </reaction>
</comment>
<dbReference type="SUPFAM" id="SSF56024">
    <property type="entry name" value="Phospholipase D/nuclease"/>
    <property type="match status" value="1"/>
</dbReference>
<evidence type="ECO:0000259" key="7">
    <source>
        <dbReference type="PROSITE" id="PS50035"/>
    </source>
</evidence>
<dbReference type="AlphaFoldDB" id="A0ABD4BD49"/>
<evidence type="ECO:0000256" key="1">
    <source>
        <dbReference type="ARBA" id="ARBA00000798"/>
    </source>
</evidence>
<evidence type="ECO:0000313" key="8">
    <source>
        <dbReference type="EMBL" id="KPY14349.1"/>
    </source>
</evidence>
<keyword evidence="8" id="KW-0540">Nuclease</keyword>
<protein>
    <recommendedName>
        <fullName evidence="3">phospholipase D</fullName>
        <ecNumber evidence="3">3.1.4.4</ecNumber>
    </recommendedName>
</protein>
<evidence type="ECO:0000256" key="3">
    <source>
        <dbReference type="ARBA" id="ARBA00012027"/>
    </source>
</evidence>
<dbReference type="Proteomes" id="UP000050396">
    <property type="component" value="Unassembled WGS sequence"/>
</dbReference>
<sequence>MYCRSRPTSFKPWRCRKHRFRYRSRATTCRPCAMLRLSQRGHAMIEPLVQFSPASLANKARSSSTVRALVASVLLCNLTFTVQAAEIQVGFSPEGSAEQLVLNVIQGARQQIRLMAYSFTSPSVVKALVQAKRRGVDVQVVVDAHGNDNRASRAAMNLLANAQIPVRTNAAYKIQHDKVIITDGQNVETGSFNYSASAAKANSENAVVMWDVPAVASVYLEHWQSRWVQGQPYQPTY</sequence>
<dbReference type="InterPro" id="IPR001736">
    <property type="entry name" value="PLipase_D/transphosphatidylase"/>
</dbReference>
<dbReference type="InterPro" id="IPR025202">
    <property type="entry name" value="PLD-like_dom"/>
</dbReference>
<comment type="caution">
    <text evidence="8">The sequence shown here is derived from an EMBL/GenBank/DDBJ whole genome shotgun (WGS) entry which is preliminary data.</text>
</comment>
<feature type="domain" description="PLD phosphodiesterase" evidence="7">
    <location>
        <begin position="171"/>
        <end position="198"/>
    </location>
</feature>
<evidence type="ECO:0000256" key="2">
    <source>
        <dbReference type="ARBA" id="ARBA00008664"/>
    </source>
</evidence>
<evidence type="ECO:0000256" key="5">
    <source>
        <dbReference type="ARBA" id="ARBA00022963"/>
    </source>
</evidence>
<dbReference type="InterPro" id="IPR051406">
    <property type="entry name" value="PLD_domain"/>
</dbReference>
<dbReference type="PROSITE" id="PS50035">
    <property type="entry name" value="PLD"/>
    <property type="match status" value="1"/>
</dbReference>
<dbReference type="Gene3D" id="3.30.870.10">
    <property type="entry name" value="Endonuclease Chain A"/>
    <property type="match status" value="1"/>
</dbReference>
<keyword evidence="8" id="KW-0255">Endonuclease</keyword>
<keyword evidence="5" id="KW-0442">Lipid degradation</keyword>
<gene>
    <name evidence="8" type="ORF">ALO55_05338</name>
</gene>
<reference evidence="8 9" key="1">
    <citation type="submission" date="2015-09" db="EMBL/GenBank/DDBJ databases">
        <title>Genome announcement of multiple Pseudomonas syringae strains.</title>
        <authorList>
            <person name="Thakur S."/>
            <person name="Wang P.W."/>
            <person name="Gong Y."/>
            <person name="Weir B.S."/>
            <person name="Guttman D.S."/>
        </authorList>
    </citation>
    <scope>NUCLEOTIDE SEQUENCE [LARGE SCALE GENOMIC DNA]</scope>
    <source>
        <strain evidence="8 9">ICMP2740</strain>
    </source>
</reference>
<keyword evidence="4" id="KW-0378">Hydrolase</keyword>
<dbReference type="GO" id="GO:0004630">
    <property type="term" value="F:phospholipase D activity"/>
    <property type="evidence" value="ECO:0007669"/>
    <property type="project" value="UniProtKB-EC"/>
</dbReference>
<dbReference type="GO" id="GO:0004519">
    <property type="term" value="F:endonuclease activity"/>
    <property type="evidence" value="ECO:0007669"/>
    <property type="project" value="UniProtKB-KW"/>
</dbReference>
<evidence type="ECO:0000256" key="6">
    <source>
        <dbReference type="ARBA" id="ARBA00023098"/>
    </source>
</evidence>
<dbReference type="EC" id="3.1.4.4" evidence="3"/>
<accession>A0ABD4BD49</accession>
<evidence type="ECO:0000256" key="4">
    <source>
        <dbReference type="ARBA" id="ARBA00022801"/>
    </source>
</evidence>
<comment type="similarity">
    <text evidence="2">Belongs to the phospholipase D family.</text>
</comment>
<proteinExistence type="inferred from homology"/>
<dbReference type="PANTHER" id="PTHR43856:SF1">
    <property type="entry name" value="MITOCHONDRIAL CARDIOLIPIN HYDROLASE"/>
    <property type="match status" value="1"/>
</dbReference>
<organism evidence="8 9">
    <name type="scientific">Pseudomonas savastanoi pv. phaseolicola</name>
    <name type="common">Pseudomonas syringae pv. phaseolicola</name>
    <dbReference type="NCBI Taxonomy" id="319"/>
    <lineage>
        <taxon>Bacteria</taxon>
        <taxon>Pseudomonadati</taxon>
        <taxon>Pseudomonadota</taxon>
        <taxon>Gammaproteobacteria</taxon>
        <taxon>Pseudomonadales</taxon>
        <taxon>Pseudomonadaceae</taxon>
        <taxon>Pseudomonas</taxon>
    </lineage>
</organism>
<dbReference type="CDD" id="cd09170">
    <property type="entry name" value="PLDc_Nuc"/>
    <property type="match status" value="1"/>
</dbReference>
<dbReference type="PANTHER" id="PTHR43856">
    <property type="entry name" value="CARDIOLIPIN HYDROLASE"/>
    <property type="match status" value="1"/>
</dbReference>
<dbReference type="GO" id="GO:0006793">
    <property type="term" value="P:phosphorus metabolic process"/>
    <property type="evidence" value="ECO:0007669"/>
    <property type="project" value="UniProtKB-ARBA"/>
</dbReference>
<dbReference type="GO" id="GO:0016042">
    <property type="term" value="P:lipid catabolic process"/>
    <property type="evidence" value="ECO:0007669"/>
    <property type="project" value="UniProtKB-KW"/>
</dbReference>
<evidence type="ECO:0000313" key="9">
    <source>
        <dbReference type="Proteomes" id="UP000050396"/>
    </source>
</evidence>
<dbReference type="Pfam" id="PF13091">
    <property type="entry name" value="PLDc_2"/>
    <property type="match status" value="1"/>
</dbReference>
<dbReference type="EMBL" id="LJQZ01000192">
    <property type="protein sequence ID" value="KPY14349.1"/>
    <property type="molecule type" value="Genomic_DNA"/>
</dbReference>
<name>A0ABD4BD49_PSESH</name>
<keyword evidence="6" id="KW-0443">Lipid metabolism</keyword>